<dbReference type="EC" id="5.2.1.8" evidence="3 6"/>
<reference evidence="9" key="1">
    <citation type="submission" date="2022-07" db="EMBL/GenBank/DDBJ databases">
        <title>Draft genome sequence of Zalerion maritima ATCC 34329, a (micro)plastics degrading marine fungus.</title>
        <authorList>
            <person name="Paco A."/>
            <person name="Goncalves M.F.M."/>
            <person name="Rocha-Santos T.A.P."/>
            <person name="Alves A."/>
        </authorList>
    </citation>
    <scope>NUCLEOTIDE SEQUENCE</scope>
    <source>
        <strain evidence="9">ATCC 34329</strain>
    </source>
</reference>
<dbReference type="InterPro" id="IPR044609">
    <property type="entry name" value="FKBP2/11"/>
</dbReference>
<evidence type="ECO:0000313" key="9">
    <source>
        <dbReference type="EMBL" id="KAJ2906395.1"/>
    </source>
</evidence>
<organism evidence="9 10">
    <name type="scientific">Zalerion maritima</name>
    <dbReference type="NCBI Taxonomy" id="339359"/>
    <lineage>
        <taxon>Eukaryota</taxon>
        <taxon>Fungi</taxon>
        <taxon>Dikarya</taxon>
        <taxon>Ascomycota</taxon>
        <taxon>Pezizomycotina</taxon>
        <taxon>Sordariomycetes</taxon>
        <taxon>Lulworthiomycetidae</taxon>
        <taxon>Lulworthiales</taxon>
        <taxon>Lulworthiaceae</taxon>
        <taxon>Zalerion</taxon>
    </lineage>
</organism>
<feature type="signal peptide" evidence="7">
    <location>
        <begin position="1"/>
        <end position="17"/>
    </location>
</feature>
<evidence type="ECO:0000256" key="4">
    <source>
        <dbReference type="ARBA" id="ARBA00023110"/>
    </source>
</evidence>
<accession>A0AAD5RXC2</accession>
<comment type="catalytic activity">
    <reaction evidence="1 6">
        <text>[protein]-peptidylproline (omega=180) = [protein]-peptidylproline (omega=0)</text>
        <dbReference type="Rhea" id="RHEA:16237"/>
        <dbReference type="Rhea" id="RHEA-COMP:10747"/>
        <dbReference type="Rhea" id="RHEA-COMP:10748"/>
        <dbReference type="ChEBI" id="CHEBI:83833"/>
        <dbReference type="ChEBI" id="CHEBI:83834"/>
        <dbReference type="EC" id="5.2.1.8"/>
    </reaction>
</comment>
<evidence type="ECO:0000313" key="10">
    <source>
        <dbReference type="Proteomes" id="UP001201980"/>
    </source>
</evidence>
<dbReference type="FunFam" id="3.10.50.40:FF:000006">
    <property type="entry name" value="Peptidyl-prolyl cis-trans isomerase"/>
    <property type="match status" value="1"/>
</dbReference>
<comment type="function">
    <text evidence="2">PPIases accelerate the folding of proteins. It catalyzes the cis-trans isomerization of proline imidic peptide bonds in oligopeptides.</text>
</comment>
<dbReference type="GO" id="GO:0005783">
    <property type="term" value="C:endoplasmic reticulum"/>
    <property type="evidence" value="ECO:0007669"/>
    <property type="project" value="TreeGrafter"/>
</dbReference>
<dbReference type="Pfam" id="PF00254">
    <property type="entry name" value="FKBP_C"/>
    <property type="match status" value="1"/>
</dbReference>
<name>A0AAD5RXC2_9PEZI</name>
<keyword evidence="7" id="KW-0732">Signal</keyword>
<dbReference type="Gene3D" id="3.10.50.40">
    <property type="match status" value="1"/>
</dbReference>
<keyword evidence="5 6" id="KW-0413">Isomerase</keyword>
<dbReference type="InterPro" id="IPR001179">
    <property type="entry name" value="PPIase_FKBP_dom"/>
</dbReference>
<dbReference type="SUPFAM" id="SSF54534">
    <property type="entry name" value="FKBP-like"/>
    <property type="match status" value="1"/>
</dbReference>
<evidence type="ECO:0000256" key="6">
    <source>
        <dbReference type="PROSITE-ProRule" id="PRU00277"/>
    </source>
</evidence>
<dbReference type="PANTHER" id="PTHR45779:SF7">
    <property type="entry name" value="PEPTIDYLPROLYL ISOMERASE"/>
    <property type="match status" value="1"/>
</dbReference>
<dbReference type="InterPro" id="IPR046357">
    <property type="entry name" value="PPIase_dom_sf"/>
</dbReference>
<dbReference type="PANTHER" id="PTHR45779">
    <property type="entry name" value="PEPTIDYLPROLYL ISOMERASE"/>
    <property type="match status" value="1"/>
</dbReference>
<dbReference type="PROSITE" id="PS50059">
    <property type="entry name" value="FKBP_PPIASE"/>
    <property type="match status" value="1"/>
</dbReference>
<evidence type="ECO:0000256" key="2">
    <source>
        <dbReference type="ARBA" id="ARBA00002388"/>
    </source>
</evidence>
<feature type="chain" id="PRO_5042080877" description="peptidylprolyl isomerase" evidence="7">
    <location>
        <begin position="18"/>
        <end position="135"/>
    </location>
</feature>
<evidence type="ECO:0000256" key="1">
    <source>
        <dbReference type="ARBA" id="ARBA00000971"/>
    </source>
</evidence>
<evidence type="ECO:0000256" key="5">
    <source>
        <dbReference type="ARBA" id="ARBA00023235"/>
    </source>
</evidence>
<keyword evidence="4 6" id="KW-0697">Rotamase</keyword>
<evidence type="ECO:0000256" key="7">
    <source>
        <dbReference type="SAM" id="SignalP"/>
    </source>
</evidence>
<dbReference type="Proteomes" id="UP001201980">
    <property type="component" value="Unassembled WGS sequence"/>
</dbReference>
<dbReference type="EMBL" id="JAKWBI020000014">
    <property type="protein sequence ID" value="KAJ2906395.1"/>
    <property type="molecule type" value="Genomic_DNA"/>
</dbReference>
<dbReference type="GO" id="GO:0003755">
    <property type="term" value="F:peptidyl-prolyl cis-trans isomerase activity"/>
    <property type="evidence" value="ECO:0007669"/>
    <property type="project" value="UniProtKB-KW"/>
</dbReference>
<evidence type="ECO:0000256" key="3">
    <source>
        <dbReference type="ARBA" id="ARBA00013194"/>
    </source>
</evidence>
<proteinExistence type="predicted"/>
<protein>
    <recommendedName>
        <fullName evidence="3 6">peptidylprolyl isomerase</fullName>
        <ecNumber evidence="3 6">5.2.1.8</ecNumber>
    </recommendedName>
</protein>
<dbReference type="AlphaFoldDB" id="A0AAD5RXC2"/>
<evidence type="ECO:0000259" key="8">
    <source>
        <dbReference type="PROSITE" id="PS50059"/>
    </source>
</evidence>
<feature type="domain" description="PPIase FKBP-type" evidence="8">
    <location>
        <begin position="41"/>
        <end position="129"/>
    </location>
</feature>
<sequence>MKSVIVAFAIFAAGVFAAEEGFKIDITNKVEPDCTRKTEKGDKIKVHYRGTLESTGDKFDASYDRNVPFGFKLGGGQVIKGWEEGLLDMCVGEKRTLTVPPSMGYGSRQVGPIPASSTLIFETELIGIDGVKDEL</sequence>
<gene>
    <name evidence="9" type="ORF">MKZ38_001755</name>
</gene>
<keyword evidence="10" id="KW-1185">Reference proteome</keyword>
<comment type="caution">
    <text evidence="9">The sequence shown here is derived from an EMBL/GenBank/DDBJ whole genome shotgun (WGS) entry which is preliminary data.</text>
</comment>